<accession>A0A8K0G3W0</accession>
<protein>
    <submittedName>
        <fullName evidence="1">Uncharacterized protein</fullName>
    </submittedName>
</protein>
<proteinExistence type="predicted"/>
<reference evidence="1" key="1">
    <citation type="submission" date="2019-08" db="EMBL/GenBank/DDBJ databases">
        <title>The genome of the North American firefly Photinus pyralis.</title>
        <authorList>
            <consortium name="Photinus pyralis genome working group"/>
            <person name="Fallon T.R."/>
            <person name="Sander Lower S.E."/>
            <person name="Weng J.-K."/>
        </authorList>
    </citation>
    <scope>NUCLEOTIDE SEQUENCE</scope>
    <source>
        <strain evidence="1">TRF0915ILg1</strain>
        <tissue evidence="1">Whole body</tissue>
    </source>
</reference>
<evidence type="ECO:0000313" key="1">
    <source>
        <dbReference type="EMBL" id="KAF2884743.1"/>
    </source>
</evidence>
<organism evidence="1 2">
    <name type="scientific">Ignelater luminosus</name>
    <name type="common">Cucubano</name>
    <name type="synonym">Pyrophorus luminosus</name>
    <dbReference type="NCBI Taxonomy" id="2038154"/>
    <lineage>
        <taxon>Eukaryota</taxon>
        <taxon>Metazoa</taxon>
        <taxon>Ecdysozoa</taxon>
        <taxon>Arthropoda</taxon>
        <taxon>Hexapoda</taxon>
        <taxon>Insecta</taxon>
        <taxon>Pterygota</taxon>
        <taxon>Neoptera</taxon>
        <taxon>Endopterygota</taxon>
        <taxon>Coleoptera</taxon>
        <taxon>Polyphaga</taxon>
        <taxon>Elateriformia</taxon>
        <taxon>Elateroidea</taxon>
        <taxon>Elateridae</taxon>
        <taxon>Agrypninae</taxon>
        <taxon>Pyrophorini</taxon>
        <taxon>Ignelater</taxon>
    </lineage>
</organism>
<dbReference type="EMBL" id="VTPC01090140">
    <property type="protein sequence ID" value="KAF2884743.1"/>
    <property type="molecule type" value="Genomic_DNA"/>
</dbReference>
<dbReference type="Proteomes" id="UP000801492">
    <property type="component" value="Unassembled WGS sequence"/>
</dbReference>
<name>A0A8K0G3W0_IGNLU</name>
<evidence type="ECO:0000313" key="2">
    <source>
        <dbReference type="Proteomes" id="UP000801492"/>
    </source>
</evidence>
<gene>
    <name evidence="1" type="ORF">ILUMI_21418</name>
</gene>
<sequence length="223" mass="25750">MRLWLQQRPTHFFQKVEEVANNEGTARLWVQYFKTVTIVKKFVRAERTGDWQLHLQCHLCLQDTTALKTKLTQQEYHGRGLADSTLSRWIASMPTTVDIQAQVEQYCGVTFATTGQHVDARAARMQRDDTDAKKLKNRVLPVFHKMSDALKYPINLEKAEFVVDGGFLLHRVIWKAKEPISSIIIKYVDYIKNWYGKKATIVCEEYPDVASEKSTKSAESPKK</sequence>
<dbReference type="AlphaFoldDB" id="A0A8K0G3W0"/>
<keyword evidence="2" id="KW-1185">Reference proteome</keyword>
<comment type="caution">
    <text evidence="1">The sequence shown here is derived from an EMBL/GenBank/DDBJ whole genome shotgun (WGS) entry which is preliminary data.</text>
</comment>
<dbReference type="OrthoDB" id="6760986at2759"/>